<keyword evidence="1" id="KW-0346">Stress response</keyword>
<protein>
    <recommendedName>
        <fullName evidence="5">SHSP domain-containing protein</fullName>
    </recommendedName>
</protein>
<dbReference type="AlphaFoldDB" id="A0AAV7E341"/>
<evidence type="ECO:0000256" key="3">
    <source>
        <dbReference type="RuleBase" id="RU003616"/>
    </source>
</evidence>
<proteinExistence type="inferred from homology"/>
<comment type="similarity">
    <text evidence="2 3">Belongs to the small heat shock protein (HSP20) family.</text>
</comment>
<evidence type="ECO:0000259" key="5">
    <source>
        <dbReference type="PROSITE" id="PS01031"/>
    </source>
</evidence>
<evidence type="ECO:0000313" key="7">
    <source>
        <dbReference type="Proteomes" id="UP000825729"/>
    </source>
</evidence>
<gene>
    <name evidence="6" type="ORF">H6P81_017667</name>
</gene>
<evidence type="ECO:0000313" key="6">
    <source>
        <dbReference type="EMBL" id="KAG9441813.1"/>
    </source>
</evidence>
<evidence type="ECO:0000256" key="2">
    <source>
        <dbReference type="PROSITE-ProRule" id="PRU00285"/>
    </source>
</evidence>
<feature type="compositionally biased region" description="Gly residues" evidence="4">
    <location>
        <begin position="64"/>
        <end position="73"/>
    </location>
</feature>
<dbReference type="SUPFAM" id="SSF49764">
    <property type="entry name" value="HSP20-like chaperones"/>
    <property type="match status" value="1"/>
</dbReference>
<keyword evidence="7" id="KW-1185">Reference proteome</keyword>
<reference evidence="6 7" key="1">
    <citation type="submission" date="2021-07" db="EMBL/GenBank/DDBJ databases">
        <title>The Aristolochia fimbriata genome: insights into angiosperm evolution, floral development and chemical biosynthesis.</title>
        <authorList>
            <person name="Jiao Y."/>
        </authorList>
    </citation>
    <scope>NUCLEOTIDE SEQUENCE [LARGE SCALE GENOMIC DNA]</scope>
    <source>
        <strain evidence="6">IBCAS-2021</strain>
        <tissue evidence="6">Leaf</tissue>
    </source>
</reference>
<comment type="caution">
    <text evidence="6">The sequence shown here is derived from an EMBL/GenBank/DDBJ whole genome shotgun (WGS) entry which is preliminary data.</text>
</comment>
<sequence>MGLNVPGRRPLPRSSGTDPSHPPQYADKLRRPDKADRKETPNSHIITLDAPGMKRDDIKIQRGAEGGRGGGRARSGTRAERTVGKFGRRQFGCPAAADLDQREGPFGERVLKITKVKVAEEKKREPKVVDIVEERGQGQDLKASKAEI</sequence>
<feature type="compositionally biased region" description="Basic and acidic residues" evidence="4">
    <location>
        <begin position="27"/>
        <end position="41"/>
    </location>
</feature>
<dbReference type="PANTHER" id="PTHR11527">
    <property type="entry name" value="HEAT-SHOCK PROTEIN 20 FAMILY MEMBER"/>
    <property type="match status" value="1"/>
</dbReference>
<dbReference type="InterPro" id="IPR002068">
    <property type="entry name" value="A-crystallin/Hsp20_dom"/>
</dbReference>
<dbReference type="Pfam" id="PF00011">
    <property type="entry name" value="HSP20"/>
    <property type="match status" value="1"/>
</dbReference>
<evidence type="ECO:0000256" key="1">
    <source>
        <dbReference type="ARBA" id="ARBA00023016"/>
    </source>
</evidence>
<dbReference type="Gene3D" id="2.60.40.790">
    <property type="match status" value="1"/>
</dbReference>
<evidence type="ECO:0000256" key="4">
    <source>
        <dbReference type="SAM" id="MobiDB-lite"/>
    </source>
</evidence>
<dbReference type="PROSITE" id="PS01031">
    <property type="entry name" value="SHSP"/>
    <property type="match status" value="1"/>
</dbReference>
<dbReference type="InterPro" id="IPR031107">
    <property type="entry name" value="Small_HSP"/>
</dbReference>
<name>A0AAV7E341_ARIFI</name>
<dbReference type="Proteomes" id="UP000825729">
    <property type="component" value="Unassembled WGS sequence"/>
</dbReference>
<feature type="region of interest" description="Disordered" evidence="4">
    <location>
        <begin position="1"/>
        <end position="79"/>
    </location>
</feature>
<feature type="domain" description="SHSP" evidence="5">
    <location>
        <begin position="24"/>
        <end position="134"/>
    </location>
</feature>
<accession>A0AAV7E341</accession>
<dbReference type="EMBL" id="JAINDJ010000007">
    <property type="protein sequence ID" value="KAG9441813.1"/>
    <property type="molecule type" value="Genomic_DNA"/>
</dbReference>
<dbReference type="InterPro" id="IPR008978">
    <property type="entry name" value="HSP20-like_chaperone"/>
</dbReference>
<feature type="compositionally biased region" description="Basic and acidic residues" evidence="4">
    <location>
        <begin position="52"/>
        <end position="62"/>
    </location>
</feature>
<organism evidence="6 7">
    <name type="scientific">Aristolochia fimbriata</name>
    <name type="common">White veined hardy Dutchman's pipe vine</name>
    <dbReference type="NCBI Taxonomy" id="158543"/>
    <lineage>
        <taxon>Eukaryota</taxon>
        <taxon>Viridiplantae</taxon>
        <taxon>Streptophyta</taxon>
        <taxon>Embryophyta</taxon>
        <taxon>Tracheophyta</taxon>
        <taxon>Spermatophyta</taxon>
        <taxon>Magnoliopsida</taxon>
        <taxon>Magnoliidae</taxon>
        <taxon>Piperales</taxon>
        <taxon>Aristolochiaceae</taxon>
        <taxon>Aristolochia</taxon>
    </lineage>
</organism>